<comment type="caution">
    <text evidence="1">The sequence shown here is derived from an EMBL/GenBank/DDBJ whole genome shotgun (WGS) entry which is preliminary data.</text>
</comment>
<evidence type="ECO:0000313" key="2">
    <source>
        <dbReference type="Proteomes" id="UP000178558"/>
    </source>
</evidence>
<protein>
    <submittedName>
        <fullName evidence="1">Uncharacterized protein</fullName>
    </submittedName>
</protein>
<sequence length="130" mass="15298">MSKESNIYKYPTGEDWPFILPATQEEFESDIESFPAGREPKFEVVYDKHSPVPTIQVDIETNLSRKNVEELFPAPYGVSFPDLADYFRTVYVYHPWRGLSIRFDMRFKSDDHKNDWDTGKWLVKDGGRIK</sequence>
<accession>A0A1F7J484</accession>
<name>A0A1F7J484_9BACT</name>
<evidence type="ECO:0000313" key="1">
    <source>
        <dbReference type="EMBL" id="OGK50407.1"/>
    </source>
</evidence>
<dbReference type="EMBL" id="MGAQ01000017">
    <property type="protein sequence ID" value="OGK50407.1"/>
    <property type="molecule type" value="Genomic_DNA"/>
</dbReference>
<reference evidence="1 2" key="1">
    <citation type="journal article" date="2016" name="Nat. Commun.">
        <title>Thousands of microbial genomes shed light on interconnected biogeochemical processes in an aquifer system.</title>
        <authorList>
            <person name="Anantharaman K."/>
            <person name="Brown C.T."/>
            <person name="Hug L.A."/>
            <person name="Sharon I."/>
            <person name="Castelle C.J."/>
            <person name="Probst A.J."/>
            <person name="Thomas B.C."/>
            <person name="Singh A."/>
            <person name="Wilkins M.J."/>
            <person name="Karaoz U."/>
            <person name="Brodie E.L."/>
            <person name="Williams K.H."/>
            <person name="Hubbard S.S."/>
            <person name="Banfield J.F."/>
        </authorList>
    </citation>
    <scope>NUCLEOTIDE SEQUENCE [LARGE SCALE GENOMIC DNA]</scope>
</reference>
<dbReference type="AlphaFoldDB" id="A0A1F7J484"/>
<proteinExistence type="predicted"/>
<organism evidence="1 2">
    <name type="scientific">Candidatus Roizmanbacteria bacterium RIFCSPLOWO2_01_FULL_40_42</name>
    <dbReference type="NCBI Taxonomy" id="1802066"/>
    <lineage>
        <taxon>Bacteria</taxon>
        <taxon>Candidatus Roizmaniibacteriota</taxon>
    </lineage>
</organism>
<dbReference type="Proteomes" id="UP000178558">
    <property type="component" value="Unassembled WGS sequence"/>
</dbReference>
<gene>
    <name evidence="1" type="ORF">A3B50_04625</name>
</gene>